<comment type="subcellular location">
    <subcellularLocation>
        <location evidence="1">Membrane</location>
    </subcellularLocation>
</comment>
<evidence type="ECO:0000256" key="2">
    <source>
        <dbReference type="ARBA" id="ARBA00023136"/>
    </source>
</evidence>
<keyword evidence="2 3" id="KW-0472">Membrane</keyword>
<evidence type="ECO:0000256" key="1">
    <source>
        <dbReference type="ARBA" id="ARBA00004370"/>
    </source>
</evidence>
<dbReference type="EMBL" id="JBHTAC010000016">
    <property type="protein sequence ID" value="MFC7244293.1"/>
    <property type="molecule type" value="Genomic_DNA"/>
</dbReference>
<keyword evidence="3" id="KW-0812">Transmembrane</keyword>
<protein>
    <recommendedName>
        <fullName evidence="6">Mce-associated membrane protein</fullName>
    </recommendedName>
</protein>
<sequence length="192" mass="21810">MTWFEELLRRRRRQRTWFRIVLVSVVVTGLVAFFGWPHWVQYQARQERQARQAAVAEYKPFVFPAIRALLGYDYRDFDGSVARGQSFLTGPFTTEYTATMASLRPTALAEQAVVTAEARSVGLREHGRQRAEVLAYVTQQRTTNALAGVEIIECEVVVALERVGSEWKVARFAVQPFPNVHLSPTATPRPSP</sequence>
<reference evidence="5" key="1">
    <citation type="journal article" date="2019" name="Int. J. Syst. Evol. Microbiol.">
        <title>The Global Catalogue of Microorganisms (GCM) 10K type strain sequencing project: providing services to taxonomists for standard genome sequencing and annotation.</title>
        <authorList>
            <consortium name="The Broad Institute Genomics Platform"/>
            <consortium name="The Broad Institute Genome Sequencing Center for Infectious Disease"/>
            <person name="Wu L."/>
            <person name="Ma J."/>
        </authorList>
    </citation>
    <scope>NUCLEOTIDE SEQUENCE [LARGE SCALE GENOMIC DNA]</scope>
    <source>
        <strain evidence="5">CGMCC 1.9106</strain>
    </source>
</reference>
<dbReference type="PANTHER" id="PTHR37042">
    <property type="entry name" value="OUTER MEMBRANE PROTEIN RV1973"/>
    <property type="match status" value="1"/>
</dbReference>
<dbReference type="PANTHER" id="PTHR37042:SF4">
    <property type="entry name" value="OUTER MEMBRANE PROTEIN RV1973"/>
    <property type="match status" value="1"/>
</dbReference>
<proteinExistence type="predicted"/>
<name>A0ABW2GXN8_9ACTN</name>
<dbReference type="Proteomes" id="UP001596392">
    <property type="component" value="Unassembled WGS sequence"/>
</dbReference>
<gene>
    <name evidence="4" type="ORF">ACFQO7_17605</name>
</gene>
<evidence type="ECO:0000313" key="4">
    <source>
        <dbReference type="EMBL" id="MFC7244293.1"/>
    </source>
</evidence>
<keyword evidence="3" id="KW-1133">Transmembrane helix</keyword>
<evidence type="ECO:0008006" key="6">
    <source>
        <dbReference type="Google" id="ProtNLM"/>
    </source>
</evidence>
<organism evidence="4 5">
    <name type="scientific">Catellatospora aurea</name>
    <dbReference type="NCBI Taxonomy" id="1337874"/>
    <lineage>
        <taxon>Bacteria</taxon>
        <taxon>Bacillati</taxon>
        <taxon>Actinomycetota</taxon>
        <taxon>Actinomycetes</taxon>
        <taxon>Micromonosporales</taxon>
        <taxon>Micromonosporaceae</taxon>
        <taxon>Catellatospora</taxon>
    </lineage>
</organism>
<evidence type="ECO:0000256" key="3">
    <source>
        <dbReference type="SAM" id="Phobius"/>
    </source>
</evidence>
<evidence type="ECO:0000313" key="5">
    <source>
        <dbReference type="Proteomes" id="UP001596392"/>
    </source>
</evidence>
<feature type="transmembrane region" description="Helical" evidence="3">
    <location>
        <begin position="20"/>
        <end position="39"/>
    </location>
</feature>
<dbReference type="RefSeq" id="WP_376807348.1">
    <property type="nucleotide sequence ID" value="NZ_JBHTAC010000016.1"/>
</dbReference>
<accession>A0ABW2GXN8</accession>
<keyword evidence="5" id="KW-1185">Reference proteome</keyword>
<comment type="caution">
    <text evidence="4">The sequence shown here is derived from an EMBL/GenBank/DDBJ whole genome shotgun (WGS) entry which is preliminary data.</text>
</comment>